<sequence length="244" mass="26823">MFTVLRADLRSLFDYGPFKIRRIHPGQILPAGDNDAFGPLSVIDHVNLGVGAQISLHEHRNDEIFTYIWQGSMVHEESDGQRTPLSPKKLMMINAGQSFWHQESTPIVPAEVLQIYIRPGQADLPARIQFVSRPEGIATNQWTLLAGPEGQSAPLEIRQQLFIYDIRLDHQSQSPVPQQEGLAQWLYVMDGEVAIGGHVLYKGDAIASENLALPVVTSTGNSTLLCFCVDLAANVVTDGTVSGL</sequence>
<evidence type="ECO:0008006" key="7">
    <source>
        <dbReference type="Google" id="ProtNLM"/>
    </source>
</evidence>
<comment type="similarity">
    <text evidence="1 2">Belongs to the pirin family.</text>
</comment>
<reference evidence="5 6" key="1">
    <citation type="submission" date="2020-01" db="EMBL/GenBank/DDBJ databases">
        <authorList>
            <person name="Lee S.D."/>
        </authorList>
    </citation>
    <scope>NUCLEOTIDE SEQUENCE [LARGE SCALE GENOMIC DNA]</scope>
    <source>
        <strain evidence="5 6">SAP-1</strain>
    </source>
</reference>
<dbReference type="Gene3D" id="2.60.120.10">
    <property type="entry name" value="Jelly Rolls"/>
    <property type="match status" value="2"/>
</dbReference>
<dbReference type="SUPFAM" id="SSF51182">
    <property type="entry name" value="RmlC-like cupins"/>
    <property type="match status" value="1"/>
</dbReference>
<dbReference type="PANTHER" id="PTHR43212">
    <property type="entry name" value="QUERCETIN 2,3-DIOXYGENASE"/>
    <property type="match status" value="1"/>
</dbReference>
<feature type="domain" description="Pirin N-terminal" evidence="3">
    <location>
        <begin position="50"/>
        <end position="116"/>
    </location>
</feature>
<dbReference type="Pfam" id="PF02678">
    <property type="entry name" value="Pirin"/>
    <property type="match status" value="1"/>
</dbReference>
<dbReference type="Pfam" id="PF17954">
    <property type="entry name" value="Pirin_C_2"/>
    <property type="match status" value="1"/>
</dbReference>
<dbReference type="InterPro" id="IPR003829">
    <property type="entry name" value="Pirin_N_dom"/>
</dbReference>
<evidence type="ECO:0000313" key="5">
    <source>
        <dbReference type="EMBL" id="NMP29326.1"/>
    </source>
</evidence>
<dbReference type="EMBL" id="JAADJU010000013">
    <property type="protein sequence ID" value="NMP29326.1"/>
    <property type="molecule type" value="Genomic_DNA"/>
</dbReference>
<proteinExistence type="inferred from homology"/>
<organism evidence="5 6">
    <name type="scientific">Rouxiella aceris</name>
    <dbReference type="NCBI Taxonomy" id="2703884"/>
    <lineage>
        <taxon>Bacteria</taxon>
        <taxon>Pseudomonadati</taxon>
        <taxon>Pseudomonadota</taxon>
        <taxon>Gammaproteobacteria</taxon>
        <taxon>Enterobacterales</taxon>
        <taxon>Yersiniaceae</taxon>
        <taxon>Rouxiella</taxon>
    </lineage>
</organism>
<dbReference type="InterPro" id="IPR014710">
    <property type="entry name" value="RmlC-like_jellyroll"/>
</dbReference>
<dbReference type="AlphaFoldDB" id="A0A848MQA4"/>
<comment type="caution">
    <text evidence="5">The sequence shown here is derived from an EMBL/GenBank/DDBJ whole genome shotgun (WGS) entry which is preliminary data.</text>
</comment>
<dbReference type="PANTHER" id="PTHR43212:SF3">
    <property type="entry name" value="QUERCETIN 2,3-DIOXYGENASE"/>
    <property type="match status" value="1"/>
</dbReference>
<dbReference type="Proteomes" id="UP000585363">
    <property type="component" value="Unassembled WGS sequence"/>
</dbReference>
<evidence type="ECO:0000259" key="4">
    <source>
        <dbReference type="Pfam" id="PF17954"/>
    </source>
</evidence>
<protein>
    <recommendedName>
        <fullName evidence="7">Pirin N-terminal domain-containing protein</fullName>
    </recommendedName>
</protein>
<feature type="domain" description="Quercetin 2,3-dioxygenase C-terminal cupin" evidence="4">
    <location>
        <begin position="144"/>
        <end position="227"/>
    </location>
</feature>
<name>A0A848MQA4_9GAMM</name>
<gene>
    <name evidence="5" type="ORF">GW590_20970</name>
</gene>
<evidence type="ECO:0000313" key="6">
    <source>
        <dbReference type="Proteomes" id="UP000585363"/>
    </source>
</evidence>
<dbReference type="InterPro" id="IPR041602">
    <property type="entry name" value="Quercetinase_C"/>
</dbReference>
<reference evidence="5 6" key="2">
    <citation type="submission" date="2020-06" db="EMBL/GenBank/DDBJ databases">
        <title>Polyphasic characterization of a Rahnella strain isolated from tree sap.</title>
        <authorList>
            <person name="Kim I.S."/>
        </authorList>
    </citation>
    <scope>NUCLEOTIDE SEQUENCE [LARGE SCALE GENOMIC DNA]</scope>
    <source>
        <strain evidence="5 6">SAP-1</strain>
    </source>
</reference>
<evidence type="ECO:0000259" key="3">
    <source>
        <dbReference type="Pfam" id="PF02678"/>
    </source>
</evidence>
<dbReference type="InterPro" id="IPR012093">
    <property type="entry name" value="Pirin"/>
</dbReference>
<keyword evidence="6" id="KW-1185">Reference proteome</keyword>
<dbReference type="RefSeq" id="WP_169405041.1">
    <property type="nucleotide sequence ID" value="NZ_JAADJU010000013.1"/>
</dbReference>
<accession>A0A848MQA4</accession>
<evidence type="ECO:0000256" key="1">
    <source>
        <dbReference type="ARBA" id="ARBA00008416"/>
    </source>
</evidence>
<evidence type="ECO:0000256" key="2">
    <source>
        <dbReference type="RuleBase" id="RU003457"/>
    </source>
</evidence>
<dbReference type="InterPro" id="IPR011051">
    <property type="entry name" value="RmlC_Cupin_sf"/>
</dbReference>